<dbReference type="PANTHER" id="PTHR31859:SF1">
    <property type="entry name" value="TETRATRICOPEPTIDE REPEAT PROTEIN 39C"/>
    <property type="match status" value="1"/>
</dbReference>
<dbReference type="EMBL" id="KZ303494">
    <property type="protein sequence ID" value="PIA17442.1"/>
    <property type="molecule type" value="Genomic_DNA"/>
</dbReference>
<organism evidence="1 2">
    <name type="scientific">Coemansia reversa (strain ATCC 12441 / NRRL 1564)</name>
    <dbReference type="NCBI Taxonomy" id="763665"/>
    <lineage>
        <taxon>Eukaryota</taxon>
        <taxon>Fungi</taxon>
        <taxon>Fungi incertae sedis</taxon>
        <taxon>Zoopagomycota</taxon>
        <taxon>Kickxellomycotina</taxon>
        <taxon>Kickxellomycetes</taxon>
        <taxon>Kickxellales</taxon>
        <taxon>Kickxellaceae</taxon>
        <taxon>Coemansia</taxon>
    </lineage>
</organism>
<evidence type="ECO:0000313" key="1">
    <source>
        <dbReference type="EMBL" id="PIA17442.1"/>
    </source>
</evidence>
<dbReference type="GO" id="GO:0005634">
    <property type="term" value="C:nucleus"/>
    <property type="evidence" value="ECO:0007669"/>
    <property type="project" value="TreeGrafter"/>
</dbReference>
<proteinExistence type="predicted"/>
<reference evidence="1 2" key="1">
    <citation type="journal article" date="2015" name="Genome Biol. Evol.">
        <title>Phylogenomic analyses indicate that early fungi evolved digesting cell walls of algal ancestors of land plants.</title>
        <authorList>
            <person name="Chang Y."/>
            <person name="Wang S."/>
            <person name="Sekimoto S."/>
            <person name="Aerts A.L."/>
            <person name="Choi C."/>
            <person name="Clum A."/>
            <person name="LaButti K.M."/>
            <person name="Lindquist E.A."/>
            <person name="Yee Ngan C."/>
            <person name="Ohm R.A."/>
            <person name="Salamov A.A."/>
            <person name="Grigoriev I.V."/>
            <person name="Spatafora J.W."/>
            <person name="Berbee M.L."/>
        </authorList>
    </citation>
    <scope>NUCLEOTIDE SEQUENCE [LARGE SCALE GENOMIC DNA]</scope>
    <source>
        <strain evidence="1 2">NRRL 1564</strain>
    </source>
</reference>
<gene>
    <name evidence="1" type="ORF">COEREDRAFT_41041</name>
</gene>
<dbReference type="AlphaFoldDB" id="A0A2G5BEM5"/>
<dbReference type="Proteomes" id="UP000242474">
    <property type="component" value="Unassembled WGS sequence"/>
</dbReference>
<dbReference type="Pfam" id="PF10300">
    <property type="entry name" value="Iml2-TPR_39"/>
    <property type="match status" value="1"/>
</dbReference>
<dbReference type="OrthoDB" id="43460at2759"/>
<sequence>MRAVWQFLDSDFEKVEALLHKRRHHLLYASEGHAAIQYLRSMMTFTREAMADAHQAAESTINLASYYRKPRGWHGLKTMTPVQRHAELVHAEAYLLRAMVNIGMGDGVLALLKESWHVRSAYATYRNCFAYIQDAYGNGERLDDHFVSGTYLGMGVFNLVLSMLPAKLLRFIELVGFTADRRLGLELLAIAAGWRSDPIHPCGYGLRSEFCTLVLLGYHVFLCSDLYLGYPNIPLVEVVLRRSLQQHPDGLLFMYFEARLLILRSDMEGAIQRFGALHVTGGSDWRQLQYLGYWEQSLCLMALGRWLDAAAGFDVLRRENNWNKAAYTYALACCLWEHYLGLCGGVAPVDTAELSNGQRQVLDVVRSLMALVPSLKRKVAGKSIPIEKFVIRKAAKFQQQGNFLMRPGLEVLHTMNLISKMPRTRLLVLRDEIDR</sequence>
<dbReference type="GO" id="GO:0005829">
    <property type="term" value="C:cytosol"/>
    <property type="evidence" value="ECO:0007669"/>
    <property type="project" value="TreeGrafter"/>
</dbReference>
<keyword evidence="2" id="KW-1185">Reference proteome</keyword>
<evidence type="ECO:0000313" key="2">
    <source>
        <dbReference type="Proteomes" id="UP000242474"/>
    </source>
</evidence>
<feature type="non-terminal residue" evidence="1">
    <location>
        <position position="435"/>
    </location>
</feature>
<name>A0A2G5BEM5_COERN</name>
<accession>A0A2G5BEM5</accession>
<dbReference type="GO" id="GO:0005741">
    <property type="term" value="C:mitochondrial outer membrane"/>
    <property type="evidence" value="ECO:0007669"/>
    <property type="project" value="TreeGrafter"/>
</dbReference>
<dbReference type="PANTHER" id="PTHR31859">
    <property type="entry name" value="TETRATRICOPEPTIDE REPEAT PROTEIN 39 FAMILY MEMBER"/>
    <property type="match status" value="1"/>
</dbReference>
<protein>
    <submittedName>
        <fullName evidence="1">Uncharacterized protein</fullName>
    </submittedName>
</protein>
<dbReference type="InterPro" id="IPR019412">
    <property type="entry name" value="IML2/TPR_39"/>
</dbReference>